<organism evidence="2 3">
    <name type="scientific">Halonotius aquaticus</name>
    <dbReference type="NCBI Taxonomy" id="2216978"/>
    <lineage>
        <taxon>Archaea</taxon>
        <taxon>Methanobacteriati</taxon>
        <taxon>Methanobacteriota</taxon>
        <taxon>Stenosarchaea group</taxon>
        <taxon>Halobacteria</taxon>
        <taxon>Halobacteriales</taxon>
        <taxon>Haloferacaceae</taxon>
        <taxon>Halonotius</taxon>
    </lineage>
</organism>
<dbReference type="InterPro" id="IPR055958">
    <property type="entry name" value="DUF7536"/>
</dbReference>
<dbReference type="RefSeq" id="WP_120100421.1">
    <property type="nucleotide sequence ID" value="NZ_QKNY01000003.1"/>
</dbReference>
<keyword evidence="1" id="KW-0812">Transmembrane</keyword>
<dbReference type="Proteomes" id="UP000276588">
    <property type="component" value="Unassembled WGS sequence"/>
</dbReference>
<name>A0A3A6PW40_9EURY</name>
<dbReference type="EMBL" id="QKNY01000003">
    <property type="protein sequence ID" value="RJX44738.1"/>
    <property type="molecule type" value="Genomic_DNA"/>
</dbReference>
<reference evidence="2 3" key="1">
    <citation type="submission" date="2018-06" db="EMBL/GenBank/DDBJ databases">
        <title>Halonotius sp. F13-13 a new haloarchaeeon isolated from a solar saltern from Isla Cristina, Huelva, Spain.</title>
        <authorList>
            <person name="Duran-Viseras A."/>
            <person name="Sanchez-Porro C."/>
            <person name="Ventosa A."/>
        </authorList>
    </citation>
    <scope>NUCLEOTIDE SEQUENCE [LARGE SCALE GENOMIC DNA]</scope>
    <source>
        <strain evidence="2 3">F13-13</strain>
    </source>
</reference>
<keyword evidence="1" id="KW-0472">Membrane</keyword>
<protein>
    <submittedName>
        <fullName evidence="2">Uncharacterized protein</fullName>
    </submittedName>
</protein>
<keyword evidence="3" id="KW-1185">Reference proteome</keyword>
<dbReference type="Pfam" id="PF24380">
    <property type="entry name" value="DUF7536"/>
    <property type="match status" value="1"/>
</dbReference>
<dbReference type="AlphaFoldDB" id="A0A3A6PW40"/>
<accession>A0A3A6PW40</accession>
<gene>
    <name evidence="2" type="ORF">DM826_01110</name>
</gene>
<evidence type="ECO:0000313" key="3">
    <source>
        <dbReference type="Proteomes" id="UP000276588"/>
    </source>
</evidence>
<evidence type="ECO:0000256" key="1">
    <source>
        <dbReference type="SAM" id="Phobius"/>
    </source>
</evidence>
<dbReference type="OrthoDB" id="339810at2157"/>
<sequence length="100" mass="10332">MSEPDADAETDGPPTAALLEALAVKRNTLVGVGVGIGVAALAYAVRIFELLGPVGFERTYPIVGPEAWFLLLAIVFASATALGVVVVLTAIRAVRLSKNV</sequence>
<feature type="transmembrane region" description="Helical" evidence="1">
    <location>
        <begin position="68"/>
        <end position="91"/>
    </location>
</feature>
<feature type="transmembrane region" description="Helical" evidence="1">
    <location>
        <begin position="29"/>
        <end position="48"/>
    </location>
</feature>
<keyword evidence="1" id="KW-1133">Transmembrane helix</keyword>
<proteinExistence type="predicted"/>
<evidence type="ECO:0000313" key="2">
    <source>
        <dbReference type="EMBL" id="RJX44738.1"/>
    </source>
</evidence>
<comment type="caution">
    <text evidence="2">The sequence shown here is derived from an EMBL/GenBank/DDBJ whole genome shotgun (WGS) entry which is preliminary data.</text>
</comment>